<dbReference type="Gene3D" id="3.30.70.2760">
    <property type="match status" value="1"/>
</dbReference>
<dbReference type="InterPro" id="IPR006674">
    <property type="entry name" value="HD_domain"/>
</dbReference>
<evidence type="ECO:0000259" key="1">
    <source>
        <dbReference type="PROSITE" id="PS51831"/>
    </source>
</evidence>
<dbReference type="CDD" id="cd00077">
    <property type="entry name" value="HDc"/>
    <property type="match status" value="1"/>
</dbReference>
<organism evidence="2 3">
    <name type="scientific">Cotonvirus japonicus</name>
    <dbReference type="NCBI Taxonomy" id="2811091"/>
    <lineage>
        <taxon>Viruses</taxon>
        <taxon>Varidnaviria</taxon>
        <taxon>Bamfordvirae</taxon>
        <taxon>Nucleocytoviricota</taxon>
        <taxon>Megaviricetes</taxon>
        <taxon>Imitervirales</taxon>
        <taxon>Mimiviridae</taxon>
        <taxon>Megamimivirinae</taxon>
        <taxon>Cotonvirus</taxon>
        <taxon>Cotonvirus japonicum</taxon>
    </lineage>
</organism>
<keyword evidence="3" id="KW-1185">Reference proteome</keyword>
<dbReference type="PANTHER" id="PTHR11373">
    <property type="entry name" value="DEOXYNUCLEOSIDE TRIPHOSPHATE TRIPHOSPHOHYDROLASE"/>
    <property type="match status" value="1"/>
</dbReference>
<dbReference type="InterPro" id="IPR050135">
    <property type="entry name" value="dGTPase-like"/>
</dbReference>
<dbReference type="SMART" id="SM00471">
    <property type="entry name" value="HDc"/>
    <property type="match status" value="1"/>
</dbReference>
<reference evidence="2 3" key="1">
    <citation type="submission" date="2021-02" db="EMBL/GenBank/DDBJ databases">
        <title>Cotonvirus japonicus, which uses Golgi apparatus of host cells for its virion factory, phylogenetically links tailed tupanvirus and icosahedral mimivirus.</title>
        <authorList>
            <person name="Takahashi H."/>
            <person name="Fukaya S."/>
            <person name="Song C."/>
            <person name="Murata K."/>
            <person name="Takemura M."/>
        </authorList>
    </citation>
    <scope>NUCLEOTIDE SEQUENCE [LARGE SCALE GENOMIC DNA]</scope>
</reference>
<evidence type="ECO:0000313" key="2">
    <source>
        <dbReference type="EMBL" id="BCS83165.1"/>
    </source>
</evidence>
<dbReference type="Proteomes" id="UP001321479">
    <property type="component" value="Segment"/>
</dbReference>
<dbReference type="Gene3D" id="1.10.3210.10">
    <property type="entry name" value="Hypothetical protein af1432"/>
    <property type="match status" value="1"/>
</dbReference>
<dbReference type="RefSeq" id="YP_010841773.1">
    <property type="nucleotide sequence ID" value="NC_079139.1"/>
</dbReference>
<proteinExistence type="predicted"/>
<feature type="domain" description="HD" evidence="1">
    <location>
        <begin position="56"/>
        <end position="197"/>
    </location>
</feature>
<dbReference type="PANTHER" id="PTHR11373:SF4">
    <property type="entry name" value="DEOXYNUCLEOSIDE TRIPHOSPHATE TRIPHOSPHOHYDROLASE SAMHD1"/>
    <property type="match status" value="1"/>
</dbReference>
<dbReference type="PROSITE" id="PS51831">
    <property type="entry name" value="HD"/>
    <property type="match status" value="1"/>
</dbReference>
<dbReference type="GeneID" id="80558370"/>
<dbReference type="EMBL" id="AP024483">
    <property type="protein sequence ID" value="BCS83165.1"/>
    <property type="molecule type" value="Genomic_DNA"/>
</dbReference>
<protein>
    <submittedName>
        <fullName evidence="2">HD domain-containing protein</fullName>
    </submittedName>
</protein>
<accession>A0ABM7NSL8</accession>
<evidence type="ECO:0000313" key="3">
    <source>
        <dbReference type="Proteomes" id="UP001321479"/>
    </source>
</evidence>
<name>A0ABM7NSL8_9VIRU</name>
<sequence>MSVHKYSKLFGCNVHDSIRVSPLALCIINTPEFQRLKNIKQLGLCSMVFSSATHTRFEHSIGVYYLAGKMLEKIQNLYPDIEYDIPELSSKKIKLTEKIIECIKIAGLCHDIGHGPFSHIFDDVLLGNIDHFNKHHEQRSCLITEIICQRELMNELSVQEIKFIQSIINPSVHNNGVIYQIISNEFNGIDVDKFDYLARDSKNLGIGIEFNANRLINEFIIDNNGNIAYPKHCSSDIYKLFHSRYIMHKTVYTHKTVKLLEMMLKDIFILIDPIFKISDNIKNMQDFCKLTDNSIFEMLNITINTPSYFKINLTNEQYTIINKANTIYQNIISRKLYKQIMELSEEENGFERLCKIIDYLMIKYPEFDKNNFGIFKTVRGFVSGSKKNPFEDIYFYDKKEENTTFTIDKSHFSGLLNNKIQEIYWHLYCKDIYSFKKCMEIHNELKKII</sequence>
<dbReference type="InterPro" id="IPR003607">
    <property type="entry name" value="HD/PDEase_dom"/>
</dbReference>
<dbReference type="SUPFAM" id="SSF109604">
    <property type="entry name" value="HD-domain/PDEase-like"/>
    <property type="match status" value="1"/>
</dbReference>
<dbReference type="Pfam" id="PF01966">
    <property type="entry name" value="HD"/>
    <property type="match status" value="1"/>
</dbReference>